<dbReference type="PANTHER" id="PTHR36978">
    <property type="entry name" value="P-LOOP CONTAINING NUCLEOTIDE TRIPHOSPHATE HYDROLASE"/>
    <property type="match status" value="1"/>
</dbReference>
<evidence type="ECO:0000313" key="3">
    <source>
        <dbReference type="Proteomes" id="UP001174694"/>
    </source>
</evidence>
<protein>
    <recommendedName>
        <fullName evidence="4">Sulfotransferase family protein</fullName>
    </recommendedName>
</protein>
<evidence type="ECO:0000313" key="2">
    <source>
        <dbReference type="EMBL" id="KAJ9134143.1"/>
    </source>
</evidence>
<dbReference type="AlphaFoldDB" id="A0AA38VBY2"/>
<evidence type="ECO:0008006" key="4">
    <source>
        <dbReference type="Google" id="ProtNLM"/>
    </source>
</evidence>
<name>A0AA38VBY2_9PEZI</name>
<organism evidence="2 3">
    <name type="scientific">Pleurostoma richardsiae</name>
    <dbReference type="NCBI Taxonomy" id="41990"/>
    <lineage>
        <taxon>Eukaryota</taxon>
        <taxon>Fungi</taxon>
        <taxon>Dikarya</taxon>
        <taxon>Ascomycota</taxon>
        <taxon>Pezizomycotina</taxon>
        <taxon>Sordariomycetes</taxon>
        <taxon>Sordariomycetidae</taxon>
        <taxon>Calosphaeriales</taxon>
        <taxon>Pleurostomataceae</taxon>
        <taxon>Pleurostoma</taxon>
    </lineage>
</organism>
<dbReference type="PANTHER" id="PTHR36978:SF4">
    <property type="entry name" value="P-LOOP CONTAINING NUCLEOSIDE TRIPHOSPHATE HYDROLASE PROTEIN"/>
    <property type="match status" value="1"/>
</dbReference>
<dbReference type="Proteomes" id="UP001174694">
    <property type="component" value="Unassembled WGS sequence"/>
</dbReference>
<keyword evidence="1" id="KW-0812">Transmembrane</keyword>
<dbReference type="SUPFAM" id="SSF52540">
    <property type="entry name" value="P-loop containing nucleoside triphosphate hydrolases"/>
    <property type="match status" value="1"/>
</dbReference>
<dbReference type="Gene3D" id="3.40.50.300">
    <property type="entry name" value="P-loop containing nucleotide triphosphate hydrolases"/>
    <property type="match status" value="1"/>
</dbReference>
<keyword evidence="3" id="KW-1185">Reference proteome</keyword>
<comment type="caution">
    <text evidence="2">The sequence shown here is derived from an EMBL/GenBank/DDBJ whole genome shotgun (WGS) entry which is preliminary data.</text>
</comment>
<dbReference type="EMBL" id="JANBVO010000045">
    <property type="protein sequence ID" value="KAJ9134143.1"/>
    <property type="molecule type" value="Genomic_DNA"/>
</dbReference>
<dbReference type="Pfam" id="PF17784">
    <property type="entry name" value="Sulfotransfer_4"/>
    <property type="match status" value="1"/>
</dbReference>
<gene>
    <name evidence="2" type="ORF">NKR23_g10301</name>
</gene>
<keyword evidence="1" id="KW-0472">Membrane</keyword>
<evidence type="ECO:0000256" key="1">
    <source>
        <dbReference type="SAM" id="Phobius"/>
    </source>
</evidence>
<proteinExistence type="predicted"/>
<sequence length="270" mass="30899">MTDRIQPSRLSKGVIVAALPRSGTLSIATALTEIGYRTYHSHTEPPSQWAKFREALMAHSPRIARSYGAEPKQPWTREQWDSAYGDYDAVTEILACFTVELARTYPDAKVVVVETDKQRWMDSTDEIYFRETLGSWWGTFVRVVVSPVAGDISEQVRWDIVRAFFRGDSIAEMRAAHSDVYDKFFRDVYANVAPERMLVFRHSDGWEPLCDFLGKEVPAIPYPHANERRVLLAKRKFLYKILLARFFRRLGFATATVSALGLGLWLAKRG</sequence>
<keyword evidence="1" id="KW-1133">Transmembrane helix</keyword>
<dbReference type="InterPro" id="IPR027417">
    <property type="entry name" value="P-loop_NTPase"/>
</dbReference>
<accession>A0AA38VBY2</accession>
<dbReference type="InterPro" id="IPR040632">
    <property type="entry name" value="Sulfotransfer_4"/>
</dbReference>
<feature type="transmembrane region" description="Helical" evidence="1">
    <location>
        <begin position="246"/>
        <end position="267"/>
    </location>
</feature>
<reference evidence="2" key="1">
    <citation type="submission" date="2022-07" db="EMBL/GenBank/DDBJ databases">
        <title>Fungi with potential for degradation of polypropylene.</title>
        <authorList>
            <person name="Gostincar C."/>
        </authorList>
    </citation>
    <scope>NUCLEOTIDE SEQUENCE</scope>
    <source>
        <strain evidence="2">EXF-13308</strain>
    </source>
</reference>